<evidence type="ECO:0000313" key="2">
    <source>
        <dbReference type="EMBL" id="GGK13201.1"/>
    </source>
</evidence>
<dbReference type="RefSeq" id="WP_189109940.1">
    <property type="nucleotide sequence ID" value="NZ_BMMV01000019.1"/>
</dbReference>
<keyword evidence="3" id="KW-1185">Reference proteome</keyword>
<dbReference type="Proteomes" id="UP000660265">
    <property type="component" value="Unassembled WGS sequence"/>
</dbReference>
<comment type="caution">
    <text evidence="2">The sequence shown here is derived from an EMBL/GenBank/DDBJ whole genome shotgun (WGS) entry which is preliminary data.</text>
</comment>
<sequence>MGAYGCGVFSVLIETLVTRQVAAADETSMRTVMDTVMWTTAPTAEELLKIAPLALAAWALRGRVQWGRGHPGAGLRHGDRAGGQPHRVVGARRSAVRPWV</sequence>
<proteinExistence type="predicted"/>
<evidence type="ECO:0000313" key="3">
    <source>
        <dbReference type="Proteomes" id="UP000660265"/>
    </source>
</evidence>
<feature type="region of interest" description="Disordered" evidence="1">
    <location>
        <begin position="72"/>
        <end position="100"/>
    </location>
</feature>
<gene>
    <name evidence="2" type="ORF">GCM10011583_51440</name>
</gene>
<name>A0ABQ2EIN7_9ACTN</name>
<evidence type="ECO:0000256" key="1">
    <source>
        <dbReference type="SAM" id="MobiDB-lite"/>
    </source>
</evidence>
<accession>A0ABQ2EIN7</accession>
<organism evidence="2 3">
    <name type="scientific">Streptomyces camponoticapitis</name>
    <dbReference type="NCBI Taxonomy" id="1616125"/>
    <lineage>
        <taxon>Bacteria</taxon>
        <taxon>Bacillati</taxon>
        <taxon>Actinomycetota</taxon>
        <taxon>Actinomycetes</taxon>
        <taxon>Kitasatosporales</taxon>
        <taxon>Streptomycetaceae</taxon>
        <taxon>Streptomyces</taxon>
    </lineage>
</organism>
<dbReference type="EMBL" id="BMMV01000019">
    <property type="protein sequence ID" value="GGK13201.1"/>
    <property type="molecule type" value="Genomic_DNA"/>
</dbReference>
<reference evidence="3" key="1">
    <citation type="journal article" date="2019" name="Int. J. Syst. Evol. Microbiol.">
        <title>The Global Catalogue of Microorganisms (GCM) 10K type strain sequencing project: providing services to taxonomists for standard genome sequencing and annotation.</title>
        <authorList>
            <consortium name="The Broad Institute Genomics Platform"/>
            <consortium name="The Broad Institute Genome Sequencing Center for Infectious Disease"/>
            <person name="Wu L."/>
            <person name="Ma J."/>
        </authorList>
    </citation>
    <scope>NUCLEOTIDE SEQUENCE [LARGE SCALE GENOMIC DNA]</scope>
    <source>
        <strain evidence="3">CGMCC 4.7275</strain>
    </source>
</reference>
<protein>
    <submittedName>
        <fullName evidence="2">Uncharacterized protein</fullName>
    </submittedName>
</protein>